<feature type="region of interest" description="Disordered" evidence="5">
    <location>
        <begin position="55"/>
        <end position="74"/>
    </location>
</feature>
<dbReference type="GO" id="GO:0030261">
    <property type="term" value="P:chromosome condensation"/>
    <property type="evidence" value="ECO:0007669"/>
    <property type="project" value="UniProtKB-KW"/>
</dbReference>
<dbReference type="SUPFAM" id="SSF47729">
    <property type="entry name" value="IHF-like DNA-binding proteins"/>
    <property type="match status" value="1"/>
</dbReference>
<dbReference type="Pfam" id="PF00216">
    <property type="entry name" value="Bac_DNA_binding"/>
    <property type="match status" value="1"/>
</dbReference>
<dbReference type="GO" id="GO:0003677">
    <property type="term" value="F:DNA binding"/>
    <property type="evidence" value="ECO:0007669"/>
    <property type="project" value="UniProtKB-KW"/>
</dbReference>
<keyword evidence="2" id="KW-0226">DNA condensation</keyword>
<dbReference type="PANTHER" id="PTHR33175">
    <property type="entry name" value="DNA-BINDING PROTEIN HU"/>
    <property type="match status" value="1"/>
</dbReference>
<dbReference type="PROSITE" id="PS00045">
    <property type="entry name" value="HISTONE_LIKE"/>
    <property type="match status" value="1"/>
</dbReference>
<accession>A0AAT9LBA3</accession>
<gene>
    <name evidence="6" type="ORF">IMF26_06735</name>
</gene>
<dbReference type="CDD" id="cd13831">
    <property type="entry name" value="HU"/>
    <property type="match status" value="1"/>
</dbReference>
<name>A0AAT9LBA3_9FIRM</name>
<dbReference type="GO" id="GO:0030527">
    <property type="term" value="F:structural constituent of chromatin"/>
    <property type="evidence" value="ECO:0007669"/>
    <property type="project" value="InterPro"/>
</dbReference>
<keyword evidence="3 6" id="KW-0238">DNA-binding</keyword>
<protein>
    <submittedName>
        <fullName evidence="6">HU family DNA-binding protein</fullName>
    </submittedName>
</protein>
<reference evidence="6" key="2">
    <citation type="journal article" date="2023" name="Biology">
        <title>Prokaryotic Life Associated with Coal-Fire Gas Vents Revealed by Metagenomics.</title>
        <authorList>
            <person name="Kadnikov V.V."/>
            <person name="Mardanov A.V."/>
            <person name="Beletsky A.V."/>
            <person name="Karnachuk O.V."/>
            <person name="Ravin N.V."/>
        </authorList>
    </citation>
    <scope>NUCLEOTIDE SEQUENCE</scope>
    <source>
        <strain evidence="6">Bu02</strain>
    </source>
</reference>
<evidence type="ECO:0000256" key="3">
    <source>
        <dbReference type="ARBA" id="ARBA00023125"/>
    </source>
</evidence>
<dbReference type="PRINTS" id="PR01727">
    <property type="entry name" value="DNABINDINGHU"/>
</dbReference>
<dbReference type="PANTHER" id="PTHR33175:SF3">
    <property type="entry name" value="DNA-BINDING PROTEIN HU-BETA"/>
    <property type="match status" value="1"/>
</dbReference>
<dbReference type="InterPro" id="IPR000119">
    <property type="entry name" value="Hist_DNA-bd"/>
</dbReference>
<evidence type="ECO:0000256" key="4">
    <source>
        <dbReference type="RuleBase" id="RU003939"/>
    </source>
</evidence>
<evidence type="ECO:0000313" key="6">
    <source>
        <dbReference type="EMBL" id="QUL97798.1"/>
    </source>
</evidence>
<dbReference type="InterPro" id="IPR010992">
    <property type="entry name" value="IHF-like_DNA-bd_dom_sf"/>
</dbReference>
<evidence type="ECO:0000256" key="5">
    <source>
        <dbReference type="SAM" id="MobiDB-lite"/>
    </source>
</evidence>
<evidence type="ECO:0000256" key="2">
    <source>
        <dbReference type="ARBA" id="ARBA00023067"/>
    </source>
</evidence>
<dbReference type="KEGG" id="fcz:IMF26_06735"/>
<comment type="similarity">
    <text evidence="1 4">Belongs to the bacterial histone-like protein family.</text>
</comment>
<proteinExistence type="inferred from homology"/>
<dbReference type="EMBL" id="CP062796">
    <property type="protein sequence ID" value="QUL97798.1"/>
    <property type="molecule type" value="Genomic_DNA"/>
</dbReference>
<dbReference type="Gene3D" id="4.10.520.10">
    <property type="entry name" value="IHF-like DNA-binding proteins"/>
    <property type="match status" value="1"/>
</dbReference>
<dbReference type="AlphaFoldDB" id="A0AAT9LBA3"/>
<evidence type="ECO:0000256" key="1">
    <source>
        <dbReference type="ARBA" id="ARBA00010529"/>
    </source>
</evidence>
<sequence length="97" mass="10405">MNKTELIAKVAQAAGMTKKDTEKVINSFIDVVQDALAQGDTVAILGFGTFLARERPAREGRNPRTGEPIQIPAGKVPVFRPGRVLRESVSGEAGQTE</sequence>
<reference evidence="6" key="1">
    <citation type="submission" date="2020-10" db="EMBL/GenBank/DDBJ databases">
        <authorList>
            <person name="Kadnikov V."/>
            <person name="Beletsky A.V."/>
            <person name="Mardanov A.V."/>
            <person name="Karnachuk O.V."/>
            <person name="Ravin N.V."/>
        </authorList>
    </citation>
    <scope>NUCLEOTIDE SEQUENCE</scope>
    <source>
        <strain evidence="6">Bu02</strain>
    </source>
</reference>
<dbReference type="SMART" id="SM00411">
    <property type="entry name" value="BHL"/>
    <property type="match status" value="1"/>
</dbReference>
<organism evidence="6">
    <name type="scientific">Candidatus Fermentithermobacillus carboniphilus</name>
    <dbReference type="NCBI Taxonomy" id="3085328"/>
    <lineage>
        <taxon>Bacteria</taxon>
        <taxon>Bacillati</taxon>
        <taxon>Bacillota</taxon>
        <taxon>Candidatus Fermentithermobacillia</taxon>
        <taxon>Candidatus Fermentithermobacillales</taxon>
        <taxon>Candidatus Fermentithermobacillaceae</taxon>
        <taxon>Candidatus Fermentithermobacillus</taxon>
    </lineage>
</organism>
<feature type="compositionally biased region" description="Basic and acidic residues" evidence="5">
    <location>
        <begin position="55"/>
        <end position="64"/>
    </location>
</feature>
<dbReference type="InterPro" id="IPR020816">
    <property type="entry name" value="Histone-like_DNA-bd_CS"/>
</dbReference>